<gene>
    <name evidence="3" type="ORF">TVY486_0202030</name>
</gene>
<dbReference type="OMA" id="ICSTTEN"/>
<dbReference type="AlphaFoldDB" id="G0TS67"/>
<keyword evidence="1" id="KW-0472">Membrane</keyword>
<protein>
    <submittedName>
        <fullName evidence="3">Uncharacterized protein</fullName>
    </submittedName>
</protein>
<feature type="transmembrane region" description="Helical" evidence="1">
    <location>
        <begin position="274"/>
        <end position="294"/>
    </location>
</feature>
<keyword evidence="1" id="KW-1133">Transmembrane helix</keyword>
<dbReference type="VEuPathDB" id="TriTrypDB:TvY486_0202030"/>
<organism evidence="3">
    <name type="scientific">Trypanosoma vivax (strain Y486)</name>
    <dbReference type="NCBI Taxonomy" id="1055687"/>
    <lineage>
        <taxon>Eukaryota</taxon>
        <taxon>Discoba</taxon>
        <taxon>Euglenozoa</taxon>
        <taxon>Kinetoplastea</taxon>
        <taxon>Metakinetoplastina</taxon>
        <taxon>Trypanosomatida</taxon>
        <taxon>Trypanosomatidae</taxon>
        <taxon>Trypanosoma</taxon>
        <taxon>Duttonella</taxon>
    </lineage>
</organism>
<evidence type="ECO:0000256" key="2">
    <source>
        <dbReference type="SAM" id="SignalP"/>
    </source>
</evidence>
<keyword evidence="1" id="KW-0812">Transmembrane</keyword>
<feature type="chain" id="PRO_5003410080" evidence="2">
    <location>
        <begin position="25"/>
        <end position="414"/>
    </location>
</feature>
<feature type="signal peptide" evidence="2">
    <location>
        <begin position="1"/>
        <end position="24"/>
    </location>
</feature>
<evidence type="ECO:0000256" key="1">
    <source>
        <dbReference type="SAM" id="Phobius"/>
    </source>
</evidence>
<dbReference type="EMBL" id="HE573018">
    <property type="protein sequence ID" value="CCC46792.1"/>
    <property type="molecule type" value="Genomic_DNA"/>
</dbReference>
<proteinExistence type="predicted"/>
<evidence type="ECO:0000313" key="3">
    <source>
        <dbReference type="EMBL" id="CCC46792.1"/>
    </source>
</evidence>
<sequence length="414" mass="46068">MLPQFVFSITYLLLLLSSTQFGCASAFVAVQTLEIGVKAVGWPHEQNELQDIDTAVTPLVCALCSTQTSGESDVGCSSRLTHVGEDTLALHIYAVTSNLKDFFTVSTAFRNWGETNADPLLSVVTDAAIQKSKIVRTKLAKIQSRYSVPCRDKSVSQLLPICSTTENCKVSILITGLEGTVGETVCPHVPVPCESYLVSQTVEDNRNEVIIKDLANALEIVIAFVDDVRNGRAKATRVELLHGNQSAQLYASNEGDLYEYPIDSTQVCNRDDSLWLLLLLVLLFFILLVFRYSWRAGHRRSKKKERQAIIDDELRIQQERFNSNTVMGPQEMHYVEQPYTASGGGFAVEDYNAEQSRWQMQHQQEVPDYVEQYTPMASGGLPEETVMYTDESGMVYVYTQGACDEAVLNTADQA</sequence>
<reference evidence="3" key="1">
    <citation type="journal article" date="2012" name="Proc. Natl. Acad. Sci. U.S.A.">
        <title>Antigenic diversity is generated by distinct evolutionary mechanisms in African trypanosome species.</title>
        <authorList>
            <person name="Jackson A.P."/>
            <person name="Berry A."/>
            <person name="Aslett M."/>
            <person name="Allison H.C."/>
            <person name="Burton P."/>
            <person name="Vavrova-Anderson J."/>
            <person name="Brown R."/>
            <person name="Browne H."/>
            <person name="Corton N."/>
            <person name="Hauser H."/>
            <person name="Gamble J."/>
            <person name="Gilderthorp R."/>
            <person name="Marcello L."/>
            <person name="McQuillan J."/>
            <person name="Otto T.D."/>
            <person name="Quail M.A."/>
            <person name="Sanders M.J."/>
            <person name="van Tonder A."/>
            <person name="Ginger M.L."/>
            <person name="Field M.C."/>
            <person name="Barry J.D."/>
            <person name="Hertz-Fowler C."/>
            <person name="Berriman M."/>
        </authorList>
    </citation>
    <scope>NUCLEOTIDE SEQUENCE</scope>
    <source>
        <strain evidence="3">Y486</strain>
    </source>
</reference>
<accession>G0TS67</accession>
<name>G0TS67_TRYVY</name>
<keyword evidence="2" id="KW-0732">Signal</keyword>